<keyword evidence="1" id="KW-0614">Plasmid</keyword>
<protein>
    <recommendedName>
        <fullName evidence="2">DUF1349 domain-containing protein</fullName>
    </recommendedName>
</protein>
<reference evidence="1" key="1">
    <citation type="submission" date="2015-03" db="EMBL/GenBank/DDBJ databases">
        <title>MIGS Cultured Bacterial/Archaeal sample from Brevibacillus laterosporus.</title>
        <authorList>
            <person name="Zeng D."/>
            <person name="Zhu L."/>
            <person name="Dong G."/>
            <person name="Ye W."/>
            <person name="Ren D."/>
            <person name="Wu L."/>
            <person name="Xu J."/>
            <person name="Li G."/>
            <person name="Guo L."/>
        </authorList>
    </citation>
    <scope>NUCLEOTIDE SEQUENCE</scope>
    <source>
        <strain evidence="1">B9</strain>
        <plasmid evidence="1">unnamed1</plasmid>
    </source>
</reference>
<dbReference type="InterPro" id="IPR013320">
    <property type="entry name" value="ConA-like_dom_sf"/>
</dbReference>
<proteinExistence type="predicted"/>
<sequence>MNLFNKWLNEADITTKDNLVQLSAPSKSDFFINPANGERQLNAPFLYTDIQGDFVLRSKVSHQFLSTYDAAVLMVMESETIWAKLCLELTDYHTYSIVSVVTNGVSDDANGPSIPNKSAWLQMARKGNTFALHYSLDGETFQMIRYFRLPVSDTVKVGIVSQSPTGEGLTSDFAFLQLERMTLRDIRAGK</sequence>
<dbReference type="AlphaFoldDB" id="A0A0F7C153"/>
<accession>A0A0F7C153</accession>
<dbReference type="EMBL" id="CP011075">
    <property type="protein sequence ID" value="AKF95282.1"/>
    <property type="molecule type" value="Genomic_DNA"/>
</dbReference>
<name>A0A0F7C153_BRELA</name>
<dbReference type="PANTHER" id="PTHR35332">
    <property type="entry name" value="REGULATION OF ENOLASE PROTEIN 1"/>
    <property type="match status" value="1"/>
</dbReference>
<evidence type="ECO:0008006" key="2">
    <source>
        <dbReference type="Google" id="ProtNLM"/>
    </source>
</evidence>
<organism evidence="1">
    <name type="scientific">Brevibacillus laterosporus</name>
    <name type="common">Bacillus laterosporus</name>
    <dbReference type="NCBI Taxonomy" id="1465"/>
    <lineage>
        <taxon>Bacteria</taxon>
        <taxon>Bacillati</taxon>
        <taxon>Bacillota</taxon>
        <taxon>Bacilli</taxon>
        <taxon>Bacillales</taxon>
        <taxon>Paenibacillaceae</taxon>
        <taxon>Brevibacillus</taxon>
    </lineage>
</organism>
<geneLocation type="plasmid" evidence="1">
    <name>unnamed1</name>
</geneLocation>
<evidence type="ECO:0000313" key="1">
    <source>
        <dbReference type="EMBL" id="AKF95282.1"/>
    </source>
</evidence>
<dbReference type="InterPro" id="IPR009784">
    <property type="entry name" value="DUF1349"/>
</dbReference>
<dbReference type="RefSeq" id="WP_031414307.1">
    <property type="nucleotide sequence ID" value="NZ_CP011075.1"/>
</dbReference>
<dbReference type="PANTHER" id="PTHR35332:SF2">
    <property type="entry name" value="REGULATION OF ENOLASE PROTEIN 1"/>
    <property type="match status" value="1"/>
</dbReference>
<dbReference type="SUPFAM" id="SSF49899">
    <property type="entry name" value="Concanavalin A-like lectins/glucanases"/>
    <property type="match status" value="1"/>
</dbReference>
<dbReference type="Gene3D" id="2.60.120.200">
    <property type="match status" value="1"/>
</dbReference>
<gene>
    <name evidence="1" type="ORF">EX87_16745</name>
</gene>
<dbReference type="Pfam" id="PF07081">
    <property type="entry name" value="DUF1349"/>
    <property type="match status" value="1"/>
</dbReference>